<dbReference type="STRING" id="747676.F4S830"/>
<dbReference type="GeneID" id="18929144"/>
<dbReference type="InterPro" id="IPR036514">
    <property type="entry name" value="SGNH_hydro_sf"/>
</dbReference>
<protein>
    <recommendedName>
        <fullName evidence="3">Carbohydrate esterase family 16 protein</fullName>
    </recommendedName>
</protein>
<evidence type="ECO:0008006" key="3">
    <source>
        <dbReference type="Google" id="ProtNLM"/>
    </source>
</evidence>
<dbReference type="EMBL" id="GL883162">
    <property type="protein sequence ID" value="EGF99225.1"/>
    <property type="molecule type" value="Genomic_DNA"/>
</dbReference>
<dbReference type="VEuPathDB" id="FungiDB:MELLADRAFT_57906"/>
<dbReference type="InParanoid" id="F4S830"/>
<sequence>MFNNRFSNNLADFQTKLLPDQRVFTYDIPALWQDFVANPINYGFSVVDQPCYAHNSVCAHPNEYLFWDTLHPTTYVHHKLAVLLRNVIRA</sequence>
<keyword evidence="2" id="KW-1185">Reference proteome</keyword>
<dbReference type="RefSeq" id="XP_007417495.1">
    <property type="nucleotide sequence ID" value="XM_007417433.1"/>
</dbReference>
<dbReference type="HOGENOM" id="CLU_2441305_0_0_1"/>
<accession>F4S830</accession>
<dbReference type="KEGG" id="mlr:MELLADRAFT_57906"/>
<dbReference type="Gene3D" id="3.40.50.1110">
    <property type="entry name" value="SGNH hydrolase"/>
    <property type="match status" value="1"/>
</dbReference>
<organism evidence="2">
    <name type="scientific">Melampsora larici-populina (strain 98AG31 / pathotype 3-4-7)</name>
    <name type="common">Poplar leaf rust fungus</name>
    <dbReference type="NCBI Taxonomy" id="747676"/>
    <lineage>
        <taxon>Eukaryota</taxon>
        <taxon>Fungi</taxon>
        <taxon>Dikarya</taxon>
        <taxon>Basidiomycota</taxon>
        <taxon>Pucciniomycotina</taxon>
        <taxon>Pucciniomycetes</taxon>
        <taxon>Pucciniales</taxon>
        <taxon>Melampsoraceae</taxon>
        <taxon>Melampsora</taxon>
    </lineage>
</organism>
<gene>
    <name evidence="1" type="ORF">MELLADRAFT_57906</name>
</gene>
<proteinExistence type="predicted"/>
<evidence type="ECO:0000313" key="2">
    <source>
        <dbReference type="Proteomes" id="UP000001072"/>
    </source>
</evidence>
<name>F4S830_MELLP</name>
<dbReference type="OrthoDB" id="1600564at2759"/>
<reference evidence="2" key="1">
    <citation type="journal article" date="2011" name="Proc. Natl. Acad. Sci. U.S.A.">
        <title>Obligate biotrophy features unraveled by the genomic analysis of rust fungi.</title>
        <authorList>
            <person name="Duplessis S."/>
            <person name="Cuomo C.A."/>
            <person name="Lin Y.-C."/>
            <person name="Aerts A."/>
            <person name="Tisserant E."/>
            <person name="Veneault-Fourrey C."/>
            <person name="Joly D.L."/>
            <person name="Hacquard S."/>
            <person name="Amselem J."/>
            <person name="Cantarel B.L."/>
            <person name="Chiu R."/>
            <person name="Coutinho P.M."/>
            <person name="Feau N."/>
            <person name="Field M."/>
            <person name="Frey P."/>
            <person name="Gelhaye E."/>
            <person name="Goldberg J."/>
            <person name="Grabherr M.G."/>
            <person name="Kodira C.D."/>
            <person name="Kohler A."/>
            <person name="Kuees U."/>
            <person name="Lindquist E.A."/>
            <person name="Lucas S.M."/>
            <person name="Mago R."/>
            <person name="Mauceli E."/>
            <person name="Morin E."/>
            <person name="Murat C."/>
            <person name="Pangilinan J.L."/>
            <person name="Park R."/>
            <person name="Pearson M."/>
            <person name="Quesneville H."/>
            <person name="Rouhier N."/>
            <person name="Sakthikumar S."/>
            <person name="Salamov A.A."/>
            <person name="Schmutz J."/>
            <person name="Selles B."/>
            <person name="Shapiro H."/>
            <person name="Tanguay P."/>
            <person name="Tuskan G.A."/>
            <person name="Henrissat B."/>
            <person name="Van de Peer Y."/>
            <person name="Rouze P."/>
            <person name="Ellis J.G."/>
            <person name="Dodds P.N."/>
            <person name="Schein J.E."/>
            <person name="Zhong S."/>
            <person name="Hamelin R.C."/>
            <person name="Grigoriev I.V."/>
            <person name="Szabo L.J."/>
            <person name="Martin F."/>
        </authorList>
    </citation>
    <scope>NUCLEOTIDE SEQUENCE [LARGE SCALE GENOMIC DNA]</scope>
    <source>
        <strain evidence="2">98AG31 / pathotype 3-4-7</strain>
    </source>
</reference>
<dbReference type="Proteomes" id="UP000001072">
    <property type="component" value="Unassembled WGS sequence"/>
</dbReference>
<dbReference type="AlphaFoldDB" id="F4S830"/>
<evidence type="ECO:0000313" key="1">
    <source>
        <dbReference type="EMBL" id="EGF99225.1"/>
    </source>
</evidence>